<reference evidence="2" key="1">
    <citation type="submission" date="2015-06" db="EMBL/GenBank/DDBJ databases">
        <authorList>
            <person name="Joergensen T."/>
        </authorList>
    </citation>
    <scope>NUCLEOTIDE SEQUENCE</scope>
    <source>
        <plasmid evidence="2">pRGRH0642</plasmid>
    </source>
</reference>
<accession>A0A0H5Q294</accession>
<reference evidence="2" key="2">
    <citation type="submission" date="2015-07" db="EMBL/GenBank/DDBJ databases">
        <title>Plasmids, circular viruses and viroids from rat gut.</title>
        <authorList>
            <person name="Jorgensen T.J."/>
            <person name="Hansen M.A."/>
            <person name="Xu Z."/>
            <person name="Tabak M.A."/>
            <person name="Sorensen S.J."/>
            <person name="Hansen L.H."/>
        </authorList>
    </citation>
    <scope>NUCLEOTIDE SEQUENCE</scope>
    <source>
        <plasmid evidence="2">pRGRH0642</plasmid>
    </source>
</reference>
<dbReference type="AlphaFoldDB" id="A0A0H5Q294"/>
<keyword evidence="2" id="KW-0614">Plasmid</keyword>
<protein>
    <submittedName>
        <fullName evidence="2">Uncharacterized protein</fullName>
    </submittedName>
</protein>
<name>A0A0H5Q294_9ZZZZ</name>
<proteinExistence type="predicted"/>
<evidence type="ECO:0000256" key="1">
    <source>
        <dbReference type="SAM" id="MobiDB-lite"/>
    </source>
</evidence>
<sequence>MLAIASPFGGLRRALRARRSPSGPLARPSPSLRGLGRRPAGRAGLLPCRLAASGVPAFGGALRARWRLPPRSPSAFPPCAPLRRARRPGGLLRGFASRARLAPAGSSPPRLLAASRLAGCLGAGVWGLVAGAQYLSKKFGRVSNWFDSIARWGRCKYPNSGCAPRNDFRGKIGLRGAQLAAQKGSQFFILINKKLLDESQVVKKVLKKGIKTTKALAIVCRMVYNNVVKGYYTVYYTSDWKGFCYGLQL</sequence>
<evidence type="ECO:0000313" key="2">
    <source>
        <dbReference type="EMBL" id="CRY95495.1"/>
    </source>
</evidence>
<feature type="region of interest" description="Disordered" evidence="1">
    <location>
        <begin position="15"/>
        <end position="38"/>
    </location>
</feature>
<geneLocation type="plasmid" evidence="2">
    <name>pRGRH0642</name>
</geneLocation>
<dbReference type="EMBL" id="LN853268">
    <property type="protein sequence ID" value="CRY95495.1"/>
    <property type="molecule type" value="Genomic_DNA"/>
</dbReference>
<organism evidence="2">
    <name type="scientific">uncultured prokaryote</name>
    <dbReference type="NCBI Taxonomy" id="198431"/>
    <lineage>
        <taxon>unclassified sequences</taxon>
        <taxon>environmental samples</taxon>
    </lineage>
</organism>